<dbReference type="Proteomes" id="UP001418222">
    <property type="component" value="Unassembled WGS sequence"/>
</dbReference>
<evidence type="ECO:0000256" key="1">
    <source>
        <dbReference type="SAM" id="MobiDB-lite"/>
    </source>
</evidence>
<feature type="compositionally biased region" description="Basic and acidic residues" evidence="1">
    <location>
        <begin position="19"/>
        <end position="28"/>
    </location>
</feature>
<evidence type="ECO:0000313" key="3">
    <source>
        <dbReference type="Proteomes" id="UP001418222"/>
    </source>
</evidence>
<reference evidence="2 3" key="1">
    <citation type="journal article" date="2022" name="Nat. Plants">
        <title>Genomes of leafy and leafless Platanthera orchids illuminate the evolution of mycoheterotrophy.</title>
        <authorList>
            <person name="Li M.H."/>
            <person name="Liu K.W."/>
            <person name="Li Z."/>
            <person name="Lu H.C."/>
            <person name="Ye Q.L."/>
            <person name="Zhang D."/>
            <person name="Wang J.Y."/>
            <person name="Li Y.F."/>
            <person name="Zhong Z.M."/>
            <person name="Liu X."/>
            <person name="Yu X."/>
            <person name="Liu D.K."/>
            <person name="Tu X.D."/>
            <person name="Liu B."/>
            <person name="Hao Y."/>
            <person name="Liao X.Y."/>
            <person name="Jiang Y.T."/>
            <person name="Sun W.H."/>
            <person name="Chen J."/>
            <person name="Chen Y.Q."/>
            <person name="Ai Y."/>
            <person name="Zhai J.W."/>
            <person name="Wu S.S."/>
            <person name="Zhou Z."/>
            <person name="Hsiao Y.Y."/>
            <person name="Wu W.L."/>
            <person name="Chen Y.Y."/>
            <person name="Lin Y.F."/>
            <person name="Hsu J.L."/>
            <person name="Li C.Y."/>
            <person name="Wang Z.W."/>
            <person name="Zhao X."/>
            <person name="Zhong W.Y."/>
            <person name="Ma X.K."/>
            <person name="Ma L."/>
            <person name="Huang J."/>
            <person name="Chen G.Z."/>
            <person name="Huang M.Z."/>
            <person name="Huang L."/>
            <person name="Peng D.H."/>
            <person name="Luo Y.B."/>
            <person name="Zou S.Q."/>
            <person name="Chen S.P."/>
            <person name="Lan S."/>
            <person name="Tsai W.C."/>
            <person name="Van de Peer Y."/>
            <person name="Liu Z.J."/>
        </authorList>
    </citation>
    <scope>NUCLEOTIDE SEQUENCE [LARGE SCALE GENOMIC DNA]</scope>
    <source>
        <strain evidence="2">Lor287</strain>
    </source>
</reference>
<gene>
    <name evidence="2" type="ORF">KSP39_PZI003737</name>
</gene>
<dbReference type="EMBL" id="JBBWWQ010000003">
    <property type="protein sequence ID" value="KAK8950809.1"/>
    <property type="molecule type" value="Genomic_DNA"/>
</dbReference>
<feature type="region of interest" description="Disordered" evidence="1">
    <location>
        <begin position="1"/>
        <end position="85"/>
    </location>
</feature>
<sequence>MAEREKRRSGWRRAPLGRSTRERKREELGGLLQVVDYGGGGGGAAGGGPGRDEERGGRACVSRRRERSGRMAVVPSLEEEPKIPR</sequence>
<name>A0AAP0BVJ3_9ASPA</name>
<evidence type="ECO:0000313" key="2">
    <source>
        <dbReference type="EMBL" id="KAK8950809.1"/>
    </source>
</evidence>
<accession>A0AAP0BVJ3</accession>
<proteinExistence type="predicted"/>
<organism evidence="2 3">
    <name type="scientific">Platanthera zijinensis</name>
    <dbReference type="NCBI Taxonomy" id="2320716"/>
    <lineage>
        <taxon>Eukaryota</taxon>
        <taxon>Viridiplantae</taxon>
        <taxon>Streptophyta</taxon>
        <taxon>Embryophyta</taxon>
        <taxon>Tracheophyta</taxon>
        <taxon>Spermatophyta</taxon>
        <taxon>Magnoliopsida</taxon>
        <taxon>Liliopsida</taxon>
        <taxon>Asparagales</taxon>
        <taxon>Orchidaceae</taxon>
        <taxon>Orchidoideae</taxon>
        <taxon>Orchideae</taxon>
        <taxon>Orchidinae</taxon>
        <taxon>Platanthera</taxon>
    </lineage>
</organism>
<feature type="compositionally biased region" description="Gly residues" evidence="1">
    <location>
        <begin position="37"/>
        <end position="49"/>
    </location>
</feature>
<protein>
    <submittedName>
        <fullName evidence="2">Uncharacterized protein</fullName>
    </submittedName>
</protein>
<keyword evidence="3" id="KW-1185">Reference proteome</keyword>
<dbReference type="AlphaFoldDB" id="A0AAP0BVJ3"/>
<comment type="caution">
    <text evidence="2">The sequence shown here is derived from an EMBL/GenBank/DDBJ whole genome shotgun (WGS) entry which is preliminary data.</text>
</comment>